<sequence>MNSNPSQDQGQQQRQSGQGDTLETPGQQRADHAN</sequence>
<reference evidence="2 3" key="1">
    <citation type="submission" date="2023-07" db="EMBL/GenBank/DDBJ databases">
        <title>Sorghum-associated microbial communities from plants grown in Nebraska, USA.</title>
        <authorList>
            <person name="Schachtman D."/>
        </authorList>
    </citation>
    <scope>NUCLEOTIDE SEQUENCE [LARGE SCALE GENOMIC DNA]</scope>
    <source>
        <strain evidence="2 3">BE310</strain>
    </source>
</reference>
<protein>
    <submittedName>
        <fullName evidence="2">Uncharacterized protein</fullName>
    </submittedName>
</protein>
<name>A0ABU1Z8D0_9BURK</name>
<dbReference type="Proteomes" id="UP001180536">
    <property type="component" value="Unassembled WGS sequence"/>
</dbReference>
<accession>A0ABU1Z8D0</accession>
<keyword evidence="3" id="KW-1185">Reference proteome</keyword>
<feature type="region of interest" description="Disordered" evidence="1">
    <location>
        <begin position="1"/>
        <end position="34"/>
    </location>
</feature>
<gene>
    <name evidence="2" type="ORF">J2X16_001589</name>
</gene>
<feature type="compositionally biased region" description="Low complexity" evidence="1">
    <location>
        <begin position="1"/>
        <end position="20"/>
    </location>
</feature>
<organism evidence="2 3">
    <name type="scientific">Pelomonas aquatica</name>
    <dbReference type="NCBI Taxonomy" id="431058"/>
    <lineage>
        <taxon>Bacteria</taxon>
        <taxon>Pseudomonadati</taxon>
        <taxon>Pseudomonadota</taxon>
        <taxon>Betaproteobacteria</taxon>
        <taxon>Burkholderiales</taxon>
        <taxon>Sphaerotilaceae</taxon>
        <taxon>Roseateles</taxon>
    </lineage>
</organism>
<evidence type="ECO:0000313" key="3">
    <source>
        <dbReference type="Proteomes" id="UP001180536"/>
    </source>
</evidence>
<proteinExistence type="predicted"/>
<comment type="caution">
    <text evidence="2">The sequence shown here is derived from an EMBL/GenBank/DDBJ whole genome shotgun (WGS) entry which is preliminary data.</text>
</comment>
<dbReference type="EMBL" id="JAVDXQ010000002">
    <property type="protein sequence ID" value="MDR7296250.1"/>
    <property type="molecule type" value="Genomic_DNA"/>
</dbReference>
<evidence type="ECO:0000313" key="2">
    <source>
        <dbReference type="EMBL" id="MDR7296250.1"/>
    </source>
</evidence>
<evidence type="ECO:0000256" key="1">
    <source>
        <dbReference type="SAM" id="MobiDB-lite"/>
    </source>
</evidence>